<feature type="domain" description="VQ" evidence="2">
    <location>
        <begin position="47"/>
        <end position="64"/>
    </location>
</feature>
<sequence length="137" mass="15877">MGKLRFDPKDHLYPQKLSQTLKVMNRSPKKRVKITYISSPLFVRACHVSEFRSVVQQLTGKDSNNLLNFKNQSDPHKEGSSLRHNEDHSSTCRVMQGEDLRAIQDSNNRLMNSLEFDEDYFWKEVARSALHSPCVLV</sequence>
<dbReference type="PANTHER" id="PTHR33624:SF17">
    <property type="entry name" value="OS07G0687400 PROTEIN"/>
    <property type="match status" value="1"/>
</dbReference>
<gene>
    <name evidence="3" type="ORF">VNO77_18519</name>
</gene>
<dbReference type="Pfam" id="PF05678">
    <property type="entry name" value="VQ"/>
    <property type="match status" value="1"/>
</dbReference>
<keyword evidence="4" id="KW-1185">Reference proteome</keyword>
<evidence type="ECO:0000256" key="1">
    <source>
        <dbReference type="SAM" id="MobiDB-lite"/>
    </source>
</evidence>
<dbReference type="InterPro" id="IPR008889">
    <property type="entry name" value="VQ"/>
</dbReference>
<proteinExistence type="predicted"/>
<evidence type="ECO:0000259" key="2">
    <source>
        <dbReference type="Pfam" id="PF05678"/>
    </source>
</evidence>
<dbReference type="PANTHER" id="PTHR33624">
    <property type="entry name" value="SIGMA FACTOR BINDING PROTEIN 1, CHLOROPLASTIC"/>
    <property type="match status" value="1"/>
</dbReference>
<accession>A0AAN9LPV8</accession>
<dbReference type="InterPro" id="IPR039335">
    <property type="entry name" value="SIB1/2"/>
</dbReference>
<name>A0AAN9LPV8_CANGL</name>
<dbReference type="Proteomes" id="UP001367508">
    <property type="component" value="Unassembled WGS sequence"/>
</dbReference>
<organism evidence="3 4">
    <name type="scientific">Canavalia gladiata</name>
    <name type="common">Sword bean</name>
    <name type="synonym">Dolichos gladiatus</name>
    <dbReference type="NCBI Taxonomy" id="3824"/>
    <lineage>
        <taxon>Eukaryota</taxon>
        <taxon>Viridiplantae</taxon>
        <taxon>Streptophyta</taxon>
        <taxon>Embryophyta</taxon>
        <taxon>Tracheophyta</taxon>
        <taxon>Spermatophyta</taxon>
        <taxon>Magnoliopsida</taxon>
        <taxon>eudicotyledons</taxon>
        <taxon>Gunneridae</taxon>
        <taxon>Pentapetalae</taxon>
        <taxon>rosids</taxon>
        <taxon>fabids</taxon>
        <taxon>Fabales</taxon>
        <taxon>Fabaceae</taxon>
        <taxon>Papilionoideae</taxon>
        <taxon>50 kb inversion clade</taxon>
        <taxon>NPAAA clade</taxon>
        <taxon>indigoferoid/millettioid clade</taxon>
        <taxon>Phaseoleae</taxon>
        <taxon>Canavalia</taxon>
    </lineage>
</organism>
<evidence type="ECO:0000313" key="4">
    <source>
        <dbReference type="Proteomes" id="UP001367508"/>
    </source>
</evidence>
<comment type="caution">
    <text evidence="3">The sequence shown here is derived from an EMBL/GenBank/DDBJ whole genome shotgun (WGS) entry which is preliminary data.</text>
</comment>
<reference evidence="3 4" key="1">
    <citation type="submission" date="2024-01" db="EMBL/GenBank/DDBJ databases">
        <title>The genomes of 5 underutilized Papilionoideae crops provide insights into root nodulation and disease resistanc.</title>
        <authorList>
            <person name="Jiang F."/>
        </authorList>
    </citation>
    <scope>NUCLEOTIDE SEQUENCE [LARGE SCALE GENOMIC DNA]</scope>
    <source>
        <strain evidence="3">LVBAO_FW01</strain>
        <tissue evidence="3">Leaves</tissue>
    </source>
</reference>
<protein>
    <recommendedName>
        <fullName evidence="2">VQ domain-containing protein</fullName>
    </recommendedName>
</protein>
<dbReference type="EMBL" id="JAYMYQ010000004">
    <property type="protein sequence ID" value="KAK7337927.1"/>
    <property type="molecule type" value="Genomic_DNA"/>
</dbReference>
<evidence type="ECO:0000313" key="3">
    <source>
        <dbReference type="EMBL" id="KAK7337927.1"/>
    </source>
</evidence>
<dbReference type="AlphaFoldDB" id="A0AAN9LPV8"/>
<feature type="region of interest" description="Disordered" evidence="1">
    <location>
        <begin position="64"/>
        <end position="91"/>
    </location>
</feature>
<feature type="compositionally biased region" description="Basic and acidic residues" evidence="1">
    <location>
        <begin position="73"/>
        <end position="91"/>
    </location>
</feature>